<dbReference type="SUPFAM" id="SSF55277">
    <property type="entry name" value="GYF domain"/>
    <property type="match status" value="1"/>
</dbReference>
<feature type="chain" id="PRO_5008407215" description="GYF domain-containing protein" evidence="2">
    <location>
        <begin position="26"/>
        <end position="394"/>
    </location>
</feature>
<dbReference type="PhylomeDB" id="A0A1B0F9A0"/>
<dbReference type="GO" id="GO:0005682">
    <property type="term" value="C:U5 snRNP"/>
    <property type="evidence" value="ECO:0007669"/>
    <property type="project" value="InterPro"/>
</dbReference>
<feature type="domain" description="GYF" evidence="3">
    <location>
        <begin position="335"/>
        <end position="391"/>
    </location>
</feature>
<feature type="signal peptide" evidence="2">
    <location>
        <begin position="1"/>
        <end position="25"/>
    </location>
</feature>
<dbReference type="AlphaFoldDB" id="A0A1B0F9A0"/>
<dbReference type="EnsemblMetazoa" id="GMOY000055-RA">
    <property type="protein sequence ID" value="GMOY000055-PA"/>
    <property type="gene ID" value="GMOY000055"/>
</dbReference>
<dbReference type="Proteomes" id="UP000092444">
    <property type="component" value="Unassembled WGS sequence"/>
</dbReference>
<keyword evidence="2" id="KW-0732">Signal</keyword>
<evidence type="ECO:0000313" key="5">
    <source>
        <dbReference type="Proteomes" id="UP000092444"/>
    </source>
</evidence>
<dbReference type="InterPro" id="IPR039905">
    <property type="entry name" value="CD2BP2/Lin1"/>
</dbReference>
<proteinExistence type="predicted"/>
<dbReference type="Gene3D" id="3.30.1490.40">
    <property type="match status" value="1"/>
</dbReference>
<dbReference type="STRING" id="37546.A0A1B0F9A0"/>
<dbReference type="InterPro" id="IPR003169">
    <property type="entry name" value="GYF"/>
</dbReference>
<feature type="region of interest" description="Disordered" evidence="1">
    <location>
        <begin position="102"/>
        <end position="125"/>
    </location>
</feature>
<evidence type="ECO:0000256" key="1">
    <source>
        <dbReference type="SAM" id="MobiDB-lite"/>
    </source>
</evidence>
<dbReference type="PANTHER" id="PTHR13138:SF3">
    <property type="entry name" value="CD2 ANTIGEN CYTOPLASMIC TAIL-BINDING PROTEIN 2"/>
    <property type="match status" value="1"/>
</dbReference>
<keyword evidence="5" id="KW-1185">Reference proteome</keyword>
<protein>
    <recommendedName>
        <fullName evidence="3">GYF domain-containing protein</fullName>
    </recommendedName>
</protein>
<name>A0A1B0F9A0_GLOMM</name>
<dbReference type="Pfam" id="PF02213">
    <property type="entry name" value="GYF"/>
    <property type="match status" value="1"/>
</dbReference>
<dbReference type="InterPro" id="IPR035445">
    <property type="entry name" value="GYF-like_dom_sf"/>
</dbReference>
<dbReference type="VEuPathDB" id="VectorBase:GMOY000055"/>
<dbReference type="SMART" id="SM00444">
    <property type="entry name" value="GYF"/>
    <property type="match status" value="1"/>
</dbReference>
<dbReference type="EMBL" id="CCAG010013973">
    <property type="status" value="NOT_ANNOTATED_CDS"/>
    <property type="molecule type" value="Genomic_DNA"/>
</dbReference>
<dbReference type="PANTHER" id="PTHR13138">
    <property type="entry name" value="PROTEIN LIN1"/>
    <property type="match status" value="1"/>
</dbReference>
<dbReference type="CDD" id="cd00072">
    <property type="entry name" value="GYF"/>
    <property type="match status" value="1"/>
</dbReference>
<organism evidence="4 5">
    <name type="scientific">Glossina morsitans morsitans</name>
    <name type="common">Savannah tsetse fly</name>
    <dbReference type="NCBI Taxonomy" id="37546"/>
    <lineage>
        <taxon>Eukaryota</taxon>
        <taxon>Metazoa</taxon>
        <taxon>Ecdysozoa</taxon>
        <taxon>Arthropoda</taxon>
        <taxon>Hexapoda</taxon>
        <taxon>Insecta</taxon>
        <taxon>Pterygota</taxon>
        <taxon>Neoptera</taxon>
        <taxon>Endopterygota</taxon>
        <taxon>Diptera</taxon>
        <taxon>Brachycera</taxon>
        <taxon>Muscomorpha</taxon>
        <taxon>Hippoboscoidea</taxon>
        <taxon>Glossinidae</taxon>
        <taxon>Glossina</taxon>
    </lineage>
</organism>
<evidence type="ECO:0000313" key="4">
    <source>
        <dbReference type="EnsemblMetazoa" id="GMOY000055-PA"/>
    </source>
</evidence>
<feature type="compositionally biased region" description="Acidic residues" evidence="1">
    <location>
        <begin position="106"/>
        <end position="125"/>
    </location>
</feature>
<evidence type="ECO:0000259" key="3">
    <source>
        <dbReference type="PROSITE" id="PS50829"/>
    </source>
</evidence>
<accession>A0A1B0F9A0</accession>
<dbReference type="PROSITE" id="PS50829">
    <property type="entry name" value="GYF"/>
    <property type="match status" value="1"/>
</dbReference>
<evidence type="ECO:0000256" key="2">
    <source>
        <dbReference type="SAM" id="SignalP"/>
    </source>
</evidence>
<reference evidence="4" key="1">
    <citation type="submission" date="2020-05" db="UniProtKB">
        <authorList>
            <consortium name="EnsemblMetazoa"/>
        </authorList>
    </citation>
    <scope>IDENTIFICATION</scope>
    <source>
        <strain evidence="4">Yale</strain>
    </source>
</reference>
<sequence>MTLKYAKNKSVLAFTIPLLLCHTSCFVRLTENREQRCHAPDKSAGLRDQFAAGWEELGARTRGPCGNILKSVDWRDRNMASKRKHSNENDTMQEMHTIIKRHTLDSDEEDSDEYEKDDVSDVEGEEDGISNIQDEVKITPFNMREELQEGHFDKEGHFHWNKETEIKDSWLDNIDWVKVKAEKAYLNSEDSNESGTLPSAFNEANVYQQLLSYMCDNEKVNETLRRLGRGRKKLSSVERIKQKQLGTDEAAEKITKFTELANEILTRTGNMDIYQMSYGQIEAKIIGMPSSSKQKVTSSSFDMYSEDFSQKEKQKLEGSKRSSDDVSNHSKIPEKLLWEFKWKQDDSELHGPYDTKQMLQWSQDGYFNTGVYVRKIGESANFYNSKRIDFDVYL</sequence>
<dbReference type="FunFam" id="3.30.1490.40:FF:000005">
    <property type="entry name" value="CD2 antigen cytoplasmic tail-binding protein 2"/>
    <property type="match status" value="1"/>
</dbReference>